<comment type="caution">
    <text evidence="2">The sequence shown here is derived from an EMBL/GenBank/DDBJ whole genome shotgun (WGS) entry which is preliminary data.</text>
</comment>
<reference evidence="2 3" key="1">
    <citation type="journal article" date="2016" name="Nat. Commun.">
        <title>Thousands of microbial genomes shed light on interconnected biogeochemical processes in an aquifer system.</title>
        <authorList>
            <person name="Anantharaman K."/>
            <person name="Brown C.T."/>
            <person name="Hug L.A."/>
            <person name="Sharon I."/>
            <person name="Castelle C.J."/>
            <person name="Probst A.J."/>
            <person name="Thomas B.C."/>
            <person name="Singh A."/>
            <person name="Wilkins M.J."/>
            <person name="Karaoz U."/>
            <person name="Brodie E.L."/>
            <person name="Williams K.H."/>
            <person name="Hubbard S.S."/>
            <person name="Banfield J.F."/>
        </authorList>
    </citation>
    <scope>NUCLEOTIDE SEQUENCE [LARGE SCALE GENOMIC DNA]</scope>
</reference>
<proteinExistence type="predicted"/>
<sequence>MIRTQIYIPDDLYKELKILSNITNTNFSSLIREGAKLVVKNRSRTRKKFNPWKDFIGKGLKGKPKDLSEKIDYYLYEEPYEDEKK</sequence>
<dbReference type="Proteomes" id="UP000178851">
    <property type="component" value="Unassembled WGS sequence"/>
</dbReference>
<evidence type="ECO:0000313" key="2">
    <source>
        <dbReference type="EMBL" id="OGM24556.1"/>
    </source>
</evidence>
<dbReference type="EMBL" id="MGGI01000027">
    <property type="protein sequence ID" value="OGM24556.1"/>
    <property type="molecule type" value="Genomic_DNA"/>
</dbReference>
<evidence type="ECO:0000259" key="1">
    <source>
        <dbReference type="Pfam" id="PF12651"/>
    </source>
</evidence>
<dbReference type="InterPro" id="IPR038733">
    <property type="entry name" value="Predicted_DNA_bind_prot_RHH"/>
</dbReference>
<accession>A0A1F7YB42</accession>
<feature type="domain" description="Predicted DNA-binding protein ribbon-helix-helix" evidence="1">
    <location>
        <begin position="3"/>
        <end position="40"/>
    </location>
</feature>
<gene>
    <name evidence="2" type="ORF">A2627_03475</name>
</gene>
<evidence type="ECO:0000313" key="3">
    <source>
        <dbReference type="Proteomes" id="UP000178851"/>
    </source>
</evidence>
<protein>
    <recommendedName>
        <fullName evidence="1">Predicted DNA-binding protein ribbon-helix-helix domain-containing protein</fullName>
    </recommendedName>
</protein>
<dbReference type="Pfam" id="PF12651">
    <property type="entry name" value="RHH_3"/>
    <property type="match status" value="1"/>
</dbReference>
<name>A0A1F7YB42_9BACT</name>
<organism evidence="2 3">
    <name type="scientific">Candidatus Woesebacteria bacterium RIFCSPHIGHO2_01_FULL_39_28</name>
    <dbReference type="NCBI Taxonomy" id="1802496"/>
    <lineage>
        <taxon>Bacteria</taxon>
        <taxon>Candidatus Woeseibacteriota</taxon>
    </lineage>
</organism>
<dbReference type="AlphaFoldDB" id="A0A1F7YB42"/>